<evidence type="ECO:0000313" key="15">
    <source>
        <dbReference type="Proteomes" id="UP000604825"/>
    </source>
</evidence>
<dbReference type="AlphaFoldDB" id="A0A811QHD8"/>
<dbReference type="OrthoDB" id="1907415at2759"/>
<keyword evidence="3" id="KW-1003">Cell membrane</keyword>
<keyword evidence="5" id="KW-0812">Transmembrane</keyword>
<keyword evidence="9" id="KW-0472">Membrane</keyword>
<accession>A0A811QHD8</accession>
<dbReference type="FunFam" id="3.80.10.10:FF:000649">
    <property type="entry name" value="Leucine Rich Repeat family protein"/>
    <property type="match status" value="1"/>
</dbReference>
<evidence type="ECO:0000256" key="5">
    <source>
        <dbReference type="ARBA" id="ARBA00022692"/>
    </source>
</evidence>
<comment type="caution">
    <text evidence="14">The sequence shown here is derived from an EMBL/GenBank/DDBJ whole genome shotgun (WGS) entry which is preliminary data.</text>
</comment>
<dbReference type="InterPro" id="IPR046956">
    <property type="entry name" value="RLP23-like"/>
</dbReference>
<keyword evidence="10" id="KW-0325">Glycoprotein</keyword>
<evidence type="ECO:0000256" key="2">
    <source>
        <dbReference type="ARBA" id="ARBA00009592"/>
    </source>
</evidence>
<dbReference type="SMART" id="SM00369">
    <property type="entry name" value="LRR_TYP"/>
    <property type="match status" value="5"/>
</dbReference>
<dbReference type="PANTHER" id="PTHR48063:SF40">
    <property type="entry name" value="LEUCINE-RICH REPEAT-CONTAINING N-TERMINAL PLANT-TYPE DOMAIN-CONTAINING PROTEIN"/>
    <property type="match status" value="1"/>
</dbReference>
<feature type="signal peptide" evidence="11">
    <location>
        <begin position="1"/>
        <end position="17"/>
    </location>
</feature>
<evidence type="ECO:0000256" key="10">
    <source>
        <dbReference type="ARBA" id="ARBA00023180"/>
    </source>
</evidence>
<proteinExistence type="inferred from homology"/>
<dbReference type="PRINTS" id="PR00019">
    <property type="entry name" value="LEURICHRPT"/>
</dbReference>
<evidence type="ECO:0000256" key="8">
    <source>
        <dbReference type="ARBA" id="ARBA00022989"/>
    </source>
</evidence>
<dbReference type="InterPro" id="IPR032675">
    <property type="entry name" value="LRR_dom_sf"/>
</dbReference>
<dbReference type="EMBL" id="CAJGYO010000010">
    <property type="protein sequence ID" value="CAD6258613.1"/>
    <property type="molecule type" value="Genomic_DNA"/>
</dbReference>
<keyword evidence="4" id="KW-0433">Leucine-rich repeat</keyword>
<dbReference type="InterPro" id="IPR013210">
    <property type="entry name" value="LRR_N_plant-typ"/>
</dbReference>
<keyword evidence="7" id="KW-0677">Repeat</keyword>
<organism evidence="14 15">
    <name type="scientific">Miscanthus lutarioriparius</name>
    <dbReference type="NCBI Taxonomy" id="422564"/>
    <lineage>
        <taxon>Eukaryota</taxon>
        <taxon>Viridiplantae</taxon>
        <taxon>Streptophyta</taxon>
        <taxon>Embryophyta</taxon>
        <taxon>Tracheophyta</taxon>
        <taxon>Spermatophyta</taxon>
        <taxon>Magnoliopsida</taxon>
        <taxon>Liliopsida</taxon>
        <taxon>Poales</taxon>
        <taxon>Poaceae</taxon>
        <taxon>PACMAD clade</taxon>
        <taxon>Panicoideae</taxon>
        <taxon>Andropogonodae</taxon>
        <taxon>Andropogoneae</taxon>
        <taxon>Saccharinae</taxon>
        <taxon>Miscanthus</taxon>
    </lineage>
</organism>
<protein>
    <recommendedName>
        <fullName evidence="16">Leucine-rich repeat-containing N-terminal plant-type domain-containing protein</fullName>
    </recommendedName>
</protein>
<dbReference type="SUPFAM" id="SSF52047">
    <property type="entry name" value="RNI-like"/>
    <property type="match status" value="1"/>
</dbReference>
<evidence type="ECO:0000259" key="12">
    <source>
        <dbReference type="Pfam" id="PF08263"/>
    </source>
</evidence>
<evidence type="ECO:0000259" key="13">
    <source>
        <dbReference type="Pfam" id="PF23598"/>
    </source>
</evidence>
<comment type="similarity">
    <text evidence="2">Belongs to the RLP family.</text>
</comment>
<sequence length="531" mass="59897">MLVSLLCCFLFIATLKAQQQPQPAASDNTASPPSCIPHERDALLAFKHAVTSDPAGLLTSWRRDGGHGEQDCCRWRGVRCSNRTGHVHELRLRNTREEAAAMEGKISPSLLALDHLEHLDLSWNDLTGPSGRLPEFLGSLKNLSYLNLSSIPFYGGLPPQFGNLSRLQYLDLSNSNFRGDTNSTDLSWLTRLSSIQYLNLDLVNLSTVVDWHHVMNMLPSLRVLHLSDCSLASANQSLPHLNLTNLEELDASWNSFDHPMVTSWFWNITSLRYLYLHATSMYGQFPDALGDMTSLQVLDLSYNYNNDEKYRIMTTDLKNLCNLEVLNLDWALLYGDIAELFRNKLPRCSPNKLQELDLNSNQLTGMLPRWIGQLTSLVVLNLGWNNITGSLPPSIGQLTGLQTLDLSCNNLNGHVPYEIGMLSNLTDLDLHSNKLDGVITEEHLVSARSLKYIDLSYNALKIEINSDWQPPFRLDTAYFASCQMGPLFPSWLKWNVNITYLDISSAGIDDKLPQWFFDAFSNVRFMNISNN</sequence>
<evidence type="ECO:0000256" key="3">
    <source>
        <dbReference type="ARBA" id="ARBA00022475"/>
    </source>
</evidence>
<feature type="domain" description="Disease resistance R13L4/SHOC-2-like LRR" evidence="13">
    <location>
        <begin position="352"/>
        <end position="504"/>
    </location>
</feature>
<dbReference type="Pfam" id="PF08263">
    <property type="entry name" value="LRRNT_2"/>
    <property type="match status" value="1"/>
</dbReference>
<dbReference type="Proteomes" id="UP000604825">
    <property type="component" value="Unassembled WGS sequence"/>
</dbReference>
<comment type="subcellular location">
    <subcellularLocation>
        <location evidence="1">Cell membrane</location>
        <topology evidence="1">Single-pass type I membrane protein</topology>
    </subcellularLocation>
</comment>
<dbReference type="FunFam" id="3.80.10.10:FF:000383">
    <property type="entry name" value="Leucine-rich repeat receptor protein kinase EMS1"/>
    <property type="match status" value="1"/>
</dbReference>
<dbReference type="Pfam" id="PF23598">
    <property type="entry name" value="LRR_14"/>
    <property type="match status" value="1"/>
</dbReference>
<dbReference type="PROSITE" id="PS51450">
    <property type="entry name" value="LRR"/>
    <property type="match status" value="1"/>
</dbReference>
<dbReference type="Gene3D" id="3.80.10.10">
    <property type="entry name" value="Ribonuclease Inhibitor"/>
    <property type="match status" value="3"/>
</dbReference>
<evidence type="ECO:0000256" key="11">
    <source>
        <dbReference type="SAM" id="SignalP"/>
    </source>
</evidence>
<evidence type="ECO:0000256" key="4">
    <source>
        <dbReference type="ARBA" id="ARBA00022614"/>
    </source>
</evidence>
<keyword evidence="15" id="KW-1185">Reference proteome</keyword>
<evidence type="ECO:0000256" key="1">
    <source>
        <dbReference type="ARBA" id="ARBA00004251"/>
    </source>
</evidence>
<dbReference type="GO" id="GO:0005886">
    <property type="term" value="C:plasma membrane"/>
    <property type="evidence" value="ECO:0007669"/>
    <property type="project" value="UniProtKB-SubCell"/>
</dbReference>
<keyword evidence="8" id="KW-1133">Transmembrane helix</keyword>
<dbReference type="InterPro" id="IPR055414">
    <property type="entry name" value="LRR_R13L4/SHOC2-like"/>
</dbReference>
<evidence type="ECO:0000256" key="6">
    <source>
        <dbReference type="ARBA" id="ARBA00022729"/>
    </source>
</evidence>
<reference evidence="14" key="1">
    <citation type="submission" date="2020-10" db="EMBL/GenBank/DDBJ databases">
        <authorList>
            <person name="Han B."/>
            <person name="Lu T."/>
            <person name="Zhao Q."/>
            <person name="Huang X."/>
            <person name="Zhao Y."/>
        </authorList>
    </citation>
    <scope>NUCLEOTIDE SEQUENCE</scope>
</reference>
<feature type="domain" description="Leucine-rich repeat-containing N-terminal plant-type" evidence="12">
    <location>
        <begin position="37"/>
        <end position="81"/>
    </location>
</feature>
<feature type="chain" id="PRO_5032956572" description="Leucine-rich repeat-containing N-terminal plant-type domain-containing protein" evidence="11">
    <location>
        <begin position="18"/>
        <end position="531"/>
    </location>
</feature>
<keyword evidence="6 11" id="KW-0732">Signal</keyword>
<evidence type="ECO:0008006" key="16">
    <source>
        <dbReference type="Google" id="ProtNLM"/>
    </source>
</evidence>
<gene>
    <name evidence="14" type="ORF">NCGR_LOCUS42083</name>
</gene>
<dbReference type="SUPFAM" id="SSF52058">
    <property type="entry name" value="L domain-like"/>
    <property type="match status" value="1"/>
</dbReference>
<dbReference type="InterPro" id="IPR001611">
    <property type="entry name" value="Leu-rich_rpt"/>
</dbReference>
<dbReference type="PANTHER" id="PTHR48063">
    <property type="entry name" value="LRR RECEPTOR-LIKE KINASE"/>
    <property type="match status" value="1"/>
</dbReference>
<evidence type="ECO:0000256" key="9">
    <source>
        <dbReference type="ARBA" id="ARBA00023136"/>
    </source>
</evidence>
<evidence type="ECO:0000256" key="7">
    <source>
        <dbReference type="ARBA" id="ARBA00022737"/>
    </source>
</evidence>
<evidence type="ECO:0000313" key="14">
    <source>
        <dbReference type="EMBL" id="CAD6258613.1"/>
    </source>
</evidence>
<name>A0A811QHD8_9POAL</name>
<dbReference type="InterPro" id="IPR003591">
    <property type="entry name" value="Leu-rich_rpt_typical-subtyp"/>
</dbReference>
<dbReference type="Pfam" id="PF13516">
    <property type="entry name" value="LRR_6"/>
    <property type="match status" value="1"/>
</dbReference>